<evidence type="ECO:0000313" key="5">
    <source>
        <dbReference type="EMBL" id="ACD70949.1"/>
    </source>
</evidence>
<dbReference type="NCBIfam" id="TIGR00309">
    <property type="entry name" value="V_ATPase_subD"/>
    <property type="match status" value="1"/>
</dbReference>
<keyword evidence="4" id="KW-0375">Hydrogen ion transport</keyword>
<proteinExistence type="inferred from homology"/>
<dbReference type="InterPro" id="IPR002699">
    <property type="entry name" value="V_ATPase_D"/>
</dbReference>
<evidence type="ECO:0000256" key="1">
    <source>
        <dbReference type="ARBA" id="ARBA00005850"/>
    </source>
</evidence>
<comment type="similarity">
    <text evidence="1 4">Belongs to the V-ATPase D subunit family.</text>
</comment>
<comment type="function">
    <text evidence="4">Produces ATP from ADP in the presence of a proton gradient across the membrane.</text>
</comment>
<dbReference type="EMBL" id="CP000805">
    <property type="protein sequence ID" value="ACD70949.1"/>
    <property type="molecule type" value="Genomic_DNA"/>
</dbReference>
<dbReference type="HAMAP" id="MF_00271">
    <property type="entry name" value="ATP_synth_D_arch"/>
    <property type="match status" value="1"/>
</dbReference>
<evidence type="ECO:0000256" key="3">
    <source>
        <dbReference type="ARBA" id="ARBA00023065"/>
    </source>
</evidence>
<dbReference type="GeneID" id="93876296"/>
<dbReference type="Gene3D" id="1.10.287.3240">
    <property type="match status" value="1"/>
</dbReference>
<organism evidence="5 6">
    <name type="scientific">Treponema pallidum subsp. pallidum (strain SS14)</name>
    <dbReference type="NCBI Taxonomy" id="455434"/>
    <lineage>
        <taxon>Bacteria</taxon>
        <taxon>Pseudomonadati</taxon>
        <taxon>Spirochaetota</taxon>
        <taxon>Spirochaetia</taxon>
        <taxon>Spirochaetales</taxon>
        <taxon>Treponemataceae</taxon>
        <taxon>Treponema</taxon>
    </lineage>
</organism>
<reference evidence="5 6" key="1">
    <citation type="journal article" date="2008" name="BMC Microbiol.">
        <title>Complete genome sequence of Treponema pallidum ssp. pallidum strain SS14 determined with oligonucleotide arrays.</title>
        <authorList>
            <person name="Matejkova P."/>
            <person name="Strouhal M."/>
            <person name="Smajs D."/>
            <person name="Norris S.J."/>
            <person name="Palzkill T."/>
            <person name="Petrosino J.F."/>
            <person name="Sodergren E."/>
            <person name="Norton J.E."/>
            <person name="Singh J."/>
            <person name="Richmond T.A."/>
            <person name="Molla M.N."/>
            <person name="Albert T.J."/>
            <person name="Weinstock G.M."/>
        </authorList>
    </citation>
    <scope>NUCLEOTIDE SEQUENCE [LARGE SCALE GENOMIC DNA]</scope>
    <source>
        <strain evidence="5 6">SS14</strain>
    </source>
</reference>
<accession>A0A0H3BIK0</accession>
<dbReference type="Proteomes" id="UP000001202">
    <property type="component" value="Chromosome"/>
</dbReference>
<dbReference type="AlphaFoldDB" id="A0A0H3BIK0"/>
<dbReference type="SMR" id="A0A0H3BIK0"/>
<keyword evidence="3 4" id="KW-0406">Ion transport</keyword>
<dbReference type="PANTHER" id="PTHR11671">
    <property type="entry name" value="V-TYPE ATP SYNTHASE SUBUNIT D"/>
    <property type="match status" value="1"/>
</dbReference>
<dbReference type="RefSeq" id="WP_010881975.1">
    <property type="nucleotide sequence ID" value="NC_010741.1"/>
</dbReference>
<dbReference type="PATRIC" id="fig|455434.6.peg.525"/>
<dbReference type="GO" id="GO:0046933">
    <property type="term" value="F:proton-transporting ATP synthase activity, rotational mechanism"/>
    <property type="evidence" value="ECO:0007669"/>
    <property type="project" value="UniProtKB-UniRule"/>
</dbReference>
<dbReference type="GO" id="GO:0005524">
    <property type="term" value="F:ATP binding"/>
    <property type="evidence" value="ECO:0007669"/>
    <property type="project" value="UniProtKB-UniRule"/>
</dbReference>
<dbReference type="GO" id="GO:0046961">
    <property type="term" value="F:proton-transporting ATPase activity, rotational mechanism"/>
    <property type="evidence" value="ECO:0007669"/>
    <property type="project" value="InterPro"/>
</dbReference>
<keyword evidence="2 4" id="KW-0813">Transport</keyword>
<dbReference type="GO" id="GO:0042777">
    <property type="term" value="P:proton motive force-driven plasma membrane ATP synthesis"/>
    <property type="evidence" value="ECO:0007669"/>
    <property type="project" value="UniProtKB-UniRule"/>
</dbReference>
<evidence type="ECO:0000313" key="6">
    <source>
        <dbReference type="Proteomes" id="UP000001202"/>
    </source>
</evidence>
<dbReference type="Pfam" id="PF01813">
    <property type="entry name" value="ATP-synt_D"/>
    <property type="match status" value="1"/>
</dbReference>
<dbReference type="KEGG" id="tpp:TPASS_0527"/>
<evidence type="ECO:0000256" key="4">
    <source>
        <dbReference type="HAMAP-Rule" id="MF_00271"/>
    </source>
</evidence>
<gene>
    <name evidence="5" type="primary">atpD2</name>
    <name evidence="4" type="synonym">atpD</name>
    <name evidence="5" type="ordered locus">TPASS_0527</name>
</gene>
<keyword evidence="4" id="KW-0066">ATP synthesis</keyword>
<sequence length="209" mass="23926">MKTPLAPTKSNLAYVRDQLGLARDGYRLLEQKREILFMELTSLLEEVHLLETELDKRRKQAYASLWQLLLAQGRDDIAACALVTPVPCRVQQEVLLIAGLRFLRLDAVMQPPKLQYAALGSSACMDRAREDFGLLLQTLTRMASVQTIVWRLASEMRKTQRRVNALSKQIIPQMCETCMYIESVLEERDRESTFVLKSLKARKDPTTTL</sequence>
<name>A0A0H3BIK0_TREPS</name>
<evidence type="ECO:0000256" key="2">
    <source>
        <dbReference type="ARBA" id="ARBA00022448"/>
    </source>
</evidence>
<protein>
    <recommendedName>
        <fullName evidence="4">V-type ATP synthase subunit D</fullName>
    </recommendedName>
    <alternativeName>
        <fullName evidence="4">V-ATPase subunit D</fullName>
    </alternativeName>
</protein>